<evidence type="ECO:0000313" key="13">
    <source>
        <dbReference type="Proteomes" id="UP001189429"/>
    </source>
</evidence>
<comment type="caution">
    <text evidence="12">The sequence shown here is derived from an EMBL/GenBank/DDBJ whole genome shotgun (WGS) entry which is preliminary data.</text>
</comment>
<keyword evidence="7" id="KW-0677">Repeat</keyword>
<evidence type="ECO:0008006" key="14">
    <source>
        <dbReference type="Google" id="ProtNLM"/>
    </source>
</evidence>
<name>A0ABN9R2R2_9DINO</name>
<keyword evidence="13" id="KW-1185">Reference proteome</keyword>
<dbReference type="InterPro" id="IPR047664">
    <property type="entry name" value="SWEET"/>
</dbReference>
<evidence type="ECO:0000256" key="3">
    <source>
        <dbReference type="ARBA" id="ARBA00022448"/>
    </source>
</evidence>
<organism evidence="12 13">
    <name type="scientific">Prorocentrum cordatum</name>
    <dbReference type="NCBI Taxonomy" id="2364126"/>
    <lineage>
        <taxon>Eukaryota</taxon>
        <taxon>Sar</taxon>
        <taxon>Alveolata</taxon>
        <taxon>Dinophyceae</taxon>
        <taxon>Prorocentrales</taxon>
        <taxon>Prorocentraceae</taxon>
        <taxon>Prorocentrum</taxon>
    </lineage>
</organism>
<evidence type="ECO:0000256" key="11">
    <source>
        <dbReference type="SAM" id="SignalP"/>
    </source>
</evidence>
<comment type="subcellular location">
    <subcellularLocation>
        <location evidence="1">Cell membrane</location>
        <topology evidence="1">Multi-pass membrane protein</topology>
    </subcellularLocation>
</comment>
<evidence type="ECO:0000256" key="2">
    <source>
        <dbReference type="ARBA" id="ARBA00007809"/>
    </source>
</evidence>
<evidence type="ECO:0000256" key="9">
    <source>
        <dbReference type="ARBA" id="ARBA00023136"/>
    </source>
</evidence>
<feature type="transmembrane region" description="Helical" evidence="10">
    <location>
        <begin position="136"/>
        <end position="158"/>
    </location>
</feature>
<evidence type="ECO:0000256" key="4">
    <source>
        <dbReference type="ARBA" id="ARBA00022475"/>
    </source>
</evidence>
<keyword evidence="5" id="KW-0762">Sugar transport</keyword>
<comment type="similarity">
    <text evidence="2">Belongs to the SWEET sugar transporter family.</text>
</comment>
<dbReference type="PANTHER" id="PTHR10791">
    <property type="entry name" value="RAG1-ACTIVATING PROTEIN 1"/>
    <property type="match status" value="1"/>
</dbReference>
<dbReference type="Pfam" id="PF03083">
    <property type="entry name" value="MtN3_slv"/>
    <property type="match status" value="2"/>
</dbReference>
<accession>A0ABN9R2R2</accession>
<feature type="transmembrane region" description="Helical" evidence="10">
    <location>
        <begin position="170"/>
        <end position="193"/>
    </location>
</feature>
<evidence type="ECO:0000256" key="1">
    <source>
        <dbReference type="ARBA" id="ARBA00004651"/>
    </source>
</evidence>
<evidence type="ECO:0000256" key="8">
    <source>
        <dbReference type="ARBA" id="ARBA00022989"/>
    </source>
</evidence>
<protein>
    <recommendedName>
        <fullName evidence="14">Sugar transporter SWEET</fullName>
    </recommendedName>
</protein>
<feature type="transmembrane region" description="Helical" evidence="10">
    <location>
        <begin position="107"/>
        <end position="130"/>
    </location>
</feature>
<dbReference type="Proteomes" id="UP001189429">
    <property type="component" value="Unassembled WGS sequence"/>
</dbReference>
<feature type="transmembrane region" description="Helical" evidence="10">
    <location>
        <begin position="258"/>
        <end position="280"/>
    </location>
</feature>
<evidence type="ECO:0000256" key="7">
    <source>
        <dbReference type="ARBA" id="ARBA00022737"/>
    </source>
</evidence>
<keyword evidence="9 10" id="KW-0472">Membrane</keyword>
<proteinExistence type="inferred from homology"/>
<keyword evidence="8 10" id="KW-1133">Transmembrane helix</keyword>
<sequence>MQAWYLRAMASVLVLELMIAEASHVHGQSSLGVDPQGKQVAPSASSRQFERVEFGLLSVSSSIQQKLHEYLRPLSGAAVATTIALQLSPLPSTLEIRKDKSVKRYDGYPYFSVLAGASLWCIYGAFSAWVLHDRTLLTMVAANGPGVVMGLFYIWSYFQYVPAEDPRRLSLIRYLQFGCILLCCEFAMCWLLGRSAVFMLGLLGSVGSAQIALSPFKTLPEVLHTRSTRSWPLDLCLWNFIQSMATGGFGLANSDPWVWVPNVIGVLAAIVQLTLIVMYAPAGGAAQPCKAGLP</sequence>
<dbReference type="InterPro" id="IPR004316">
    <property type="entry name" value="SWEET_rpt"/>
</dbReference>
<gene>
    <name evidence="12" type="ORF">PCOR1329_LOCUS16485</name>
</gene>
<evidence type="ECO:0000313" key="12">
    <source>
        <dbReference type="EMBL" id="CAK0812119.1"/>
    </source>
</evidence>
<dbReference type="PANTHER" id="PTHR10791:SF30">
    <property type="entry name" value="SUGAR TRANSPORTER SWEET1"/>
    <property type="match status" value="1"/>
</dbReference>
<evidence type="ECO:0000256" key="6">
    <source>
        <dbReference type="ARBA" id="ARBA00022692"/>
    </source>
</evidence>
<evidence type="ECO:0000256" key="10">
    <source>
        <dbReference type="SAM" id="Phobius"/>
    </source>
</evidence>
<feature type="chain" id="PRO_5045393026" description="Sugar transporter SWEET" evidence="11">
    <location>
        <begin position="23"/>
        <end position="294"/>
    </location>
</feature>
<keyword evidence="4" id="KW-1003">Cell membrane</keyword>
<dbReference type="EMBL" id="CAUYUJ010005058">
    <property type="protein sequence ID" value="CAK0812119.1"/>
    <property type="molecule type" value="Genomic_DNA"/>
</dbReference>
<feature type="signal peptide" evidence="11">
    <location>
        <begin position="1"/>
        <end position="22"/>
    </location>
</feature>
<evidence type="ECO:0000256" key="5">
    <source>
        <dbReference type="ARBA" id="ARBA00022597"/>
    </source>
</evidence>
<reference evidence="12" key="1">
    <citation type="submission" date="2023-10" db="EMBL/GenBank/DDBJ databases">
        <authorList>
            <person name="Chen Y."/>
            <person name="Shah S."/>
            <person name="Dougan E. K."/>
            <person name="Thang M."/>
            <person name="Chan C."/>
        </authorList>
    </citation>
    <scope>NUCLEOTIDE SEQUENCE [LARGE SCALE GENOMIC DNA]</scope>
</reference>
<keyword evidence="6 10" id="KW-0812">Transmembrane</keyword>
<keyword evidence="11" id="KW-0732">Signal</keyword>
<dbReference type="Gene3D" id="1.20.1280.290">
    <property type="match status" value="2"/>
</dbReference>
<keyword evidence="3" id="KW-0813">Transport</keyword>